<dbReference type="PROSITE" id="PS00662">
    <property type="entry name" value="T2SP_E"/>
    <property type="match status" value="1"/>
</dbReference>
<dbReference type="InterPro" id="IPR007831">
    <property type="entry name" value="T2SS_GspE_N"/>
</dbReference>
<dbReference type="RefSeq" id="WP_158035863.1">
    <property type="nucleotide sequence ID" value="NZ_BAAAZV010000003.1"/>
</dbReference>
<dbReference type="InterPro" id="IPR003593">
    <property type="entry name" value="AAA+_ATPase"/>
</dbReference>
<evidence type="ECO:0000313" key="6">
    <source>
        <dbReference type="Proteomes" id="UP000481339"/>
    </source>
</evidence>
<comment type="similarity">
    <text evidence="1">Belongs to the GSP E family.</text>
</comment>
<evidence type="ECO:0000256" key="1">
    <source>
        <dbReference type="ARBA" id="ARBA00006611"/>
    </source>
</evidence>
<dbReference type="GO" id="GO:0005524">
    <property type="term" value="F:ATP binding"/>
    <property type="evidence" value="ECO:0007669"/>
    <property type="project" value="UniProtKB-KW"/>
</dbReference>
<gene>
    <name evidence="5" type="ORF">F8O02_03540</name>
</gene>
<evidence type="ECO:0000313" key="5">
    <source>
        <dbReference type="EMBL" id="KAB1632941.1"/>
    </source>
</evidence>
<dbReference type="SUPFAM" id="SSF160246">
    <property type="entry name" value="EspE N-terminal domain-like"/>
    <property type="match status" value="1"/>
</dbReference>
<sequence length="556" mass="59443">MLSLVPDLLVRGALTEDEAKSIPLTVRGSSREVQWLIDNTKVSSADLAQSIAQRDGFEYVALDQVRIDPAAVSTVPVSVCRRDGVIPIALTGKGGLVLAMQDPGNVLAIDDAQMSSGRAITPVVAGAKEIQAAINKYHRSDKELSALTNAISEEVQQRQAATLQTAADDDTAPIVRVVNLLINQAIHDGASDIHIDPGEHESVVRYRIDGILHEVQRSDSDIHAGIVSRLKIMAGMNIAEKRAPQDGRFSVSTGDRRVDLRVATLPTVWGETVVMRLLDARSAPSHLSDLGFEPAQLEAFQRSIHKSHGLVLVTGPTGSGKSTTLYAALREVATPEVNVITVEDPVEFRFPGINQVQVNPKAGLTFAAALRSILRADPDIVLIGEIRDAETAKIAIEASLTGHLVLATLHTNDAASAVTRLSEMGVEPYLVSSALTAVVGQRLARRLCAYCRRPTSVPIAQAQQMGLAGLEEIADVQVYEAVGCSHCQHSGYRSRLGVHEIIEMSPTLARMTLDGAGAGDLAAQAQAEGTVPMRGDGWTKVREGITTIEEVLRVVS</sequence>
<dbReference type="FunFam" id="3.40.50.300:FF:000398">
    <property type="entry name" value="Type IV pilus assembly ATPase PilB"/>
    <property type="match status" value="1"/>
</dbReference>
<dbReference type="Proteomes" id="UP000481339">
    <property type="component" value="Unassembled WGS sequence"/>
</dbReference>
<keyword evidence="2" id="KW-0547">Nucleotide-binding</keyword>
<dbReference type="Pfam" id="PF05157">
    <property type="entry name" value="MshEN"/>
    <property type="match status" value="1"/>
</dbReference>
<keyword evidence="3" id="KW-0067">ATP-binding</keyword>
<dbReference type="FunFam" id="3.30.450.90:FF:000001">
    <property type="entry name" value="Type II secretion system ATPase GspE"/>
    <property type="match status" value="1"/>
</dbReference>
<dbReference type="Gene3D" id="3.30.300.160">
    <property type="entry name" value="Type II secretion system, protein E, N-terminal domain"/>
    <property type="match status" value="1"/>
</dbReference>
<dbReference type="EMBL" id="WBKA01000002">
    <property type="protein sequence ID" value="KAB1632941.1"/>
    <property type="molecule type" value="Genomic_DNA"/>
</dbReference>
<evidence type="ECO:0000256" key="2">
    <source>
        <dbReference type="ARBA" id="ARBA00022741"/>
    </source>
</evidence>
<dbReference type="InterPro" id="IPR001482">
    <property type="entry name" value="T2SS/T4SS_dom"/>
</dbReference>
<dbReference type="GO" id="GO:0005886">
    <property type="term" value="C:plasma membrane"/>
    <property type="evidence" value="ECO:0007669"/>
    <property type="project" value="TreeGrafter"/>
</dbReference>
<keyword evidence="6" id="KW-1185">Reference proteome</keyword>
<dbReference type="SMART" id="SM00382">
    <property type="entry name" value="AAA"/>
    <property type="match status" value="1"/>
</dbReference>
<evidence type="ECO:0000259" key="4">
    <source>
        <dbReference type="PROSITE" id="PS00662"/>
    </source>
</evidence>
<dbReference type="Pfam" id="PF00437">
    <property type="entry name" value="T2SSE"/>
    <property type="match status" value="1"/>
</dbReference>
<dbReference type="CDD" id="cd01129">
    <property type="entry name" value="PulE-GspE-like"/>
    <property type="match status" value="1"/>
</dbReference>
<dbReference type="Gene3D" id="3.30.450.90">
    <property type="match status" value="1"/>
</dbReference>
<dbReference type="PANTHER" id="PTHR30258">
    <property type="entry name" value="TYPE II SECRETION SYSTEM PROTEIN GSPE-RELATED"/>
    <property type="match status" value="1"/>
</dbReference>
<name>A0A7C8BNS3_9MICO</name>
<dbReference type="InterPro" id="IPR027417">
    <property type="entry name" value="P-loop_NTPase"/>
</dbReference>
<evidence type="ECO:0000256" key="3">
    <source>
        <dbReference type="ARBA" id="ARBA00022840"/>
    </source>
</evidence>
<dbReference type="OrthoDB" id="9805147at2"/>
<reference evidence="5 6" key="1">
    <citation type="submission" date="2019-09" db="EMBL/GenBank/DDBJ databases">
        <title>Phylogeny of genus Pseudoclavibacter and closely related genus.</title>
        <authorList>
            <person name="Li Y."/>
        </authorList>
    </citation>
    <scope>NUCLEOTIDE SEQUENCE [LARGE SCALE GENOMIC DNA]</scope>
    <source>
        <strain evidence="5 6">JCM 16921</strain>
    </source>
</reference>
<protein>
    <submittedName>
        <fullName evidence="5">Type II secretion system protein GspE</fullName>
    </submittedName>
</protein>
<accession>A0A7C8BNS3</accession>
<dbReference type="GO" id="GO:0016887">
    <property type="term" value="F:ATP hydrolysis activity"/>
    <property type="evidence" value="ECO:0007669"/>
    <property type="project" value="TreeGrafter"/>
</dbReference>
<dbReference type="Gene3D" id="3.40.50.300">
    <property type="entry name" value="P-loop containing nucleotide triphosphate hydrolases"/>
    <property type="match status" value="1"/>
</dbReference>
<comment type="caution">
    <text evidence="5">The sequence shown here is derived from an EMBL/GenBank/DDBJ whole genome shotgun (WGS) entry which is preliminary data.</text>
</comment>
<dbReference type="PANTHER" id="PTHR30258:SF3">
    <property type="entry name" value="SLL1921 PROTEIN"/>
    <property type="match status" value="1"/>
</dbReference>
<dbReference type="InterPro" id="IPR037257">
    <property type="entry name" value="T2SS_E_N_sf"/>
</dbReference>
<feature type="domain" description="Bacterial type II secretion system protein E" evidence="4">
    <location>
        <begin position="374"/>
        <end position="388"/>
    </location>
</feature>
<dbReference type="SUPFAM" id="SSF52540">
    <property type="entry name" value="P-loop containing nucleoside triphosphate hydrolases"/>
    <property type="match status" value="1"/>
</dbReference>
<organism evidence="5 6">
    <name type="scientific">Pseudoclavibacter caeni</name>
    <dbReference type="NCBI Taxonomy" id="908846"/>
    <lineage>
        <taxon>Bacteria</taxon>
        <taxon>Bacillati</taxon>
        <taxon>Actinomycetota</taxon>
        <taxon>Actinomycetes</taxon>
        <taxon>Micrococcales</taxon>
        <taxon>Microbacteriaceae</taxon>
        <taxon>Pseudoclavibacter</taxon>
    </lineage>
</organism>
<dbReference type="AlphaFoldDB" id="A0A7C8BNS3"/>
<proteinExistence type="inferred from homology"/>